<reference evidence="1 2" key="1">
    <citation type="submission" date="2019-03" db="EMBL/GenBank/DDBJ databases">
        <title>Genomic Encyclopedia of Type Strains, Phase IV (KMG-IV): sequencing the most valuable type-strain genomes for metagenomic binning, comparative biology and taxonomic classification.</title>
        <authorList>
            <person name="Goeker M."/>
        </authorList>
    </citation>
    <scope>NUCLEOTIDE SEQUENCE [LARGE SCALE GENOMIC DNA]</scope>
    <source>
        <strain evidence="1 2">DSM 28404</strain>
    </source>
</reference>
<accession>A0A4R2T0X6</accession>
<keyword evidence="2" id="KW-1185">Reference proteome</keyword>
<organism evidence="1 2">
    <name type="scientific">Cricetibacter osteomyelitidis</name>
    <dbReference type="NCBI Taxonomy" id="1521931"/>
    <lineage>
        <taxon>Bacteria</taxon>
        <taxon>Pseudomonadati</taxon>
        <taxon>Pseudomonadota</taxon>
        <taxon>Gammaproteobacteria</taxon>
        <taxon>Pasteurellales</taxon>
        <taxon>Pasteurellaceae</taxon>
        <taxon>Cricetibacter</taxon>
    </lineage>
</organism>
<dbReference type="AlphaFoldDB" id="A0A4R2T0X6"/>
<evidence type="ECO:0000313" key="1">
    <source>
        <dbReference type="EMBL" id="TCP96527.1"/>
    </source>
</evidence>
<sequence>MQKFGVTVYRKAHKVDVEWRVKFDDGGVSGSANTDTPSYEELVQLALTGIEKHWNIPDEISTAKGNYRVNIKPVLSETHAAPSLTLQVEVNKSFNRSVNASCVCGFVGRVAGSIGKNSSGLLDTSRAWYLQGFFENRKYPIYYIKNHFMMTVAHESGHVVLASYAYKSIGLNNYSWVHKGSSKGVGFNVFNAYSIPKSGEKGHESMPLLSADLMKYYNDQIDPPDYYAVEYDIKSLIWLSQLIVGK</sequence>
<dbReference type="RefSeq" id="WP_243647893.1">
    <property type="nucleotide sequence ID" value="NZ_SLYB01000004.1"/>
</dbReference>
<name>A0A4R2T0X6_9PAST</name>
<proteinExistence type="predicted"/>
<evidence type="ECO:0000313" key="2">
    <source>
        <dbReference type="Proteomes" id="UP000295763"/>
    </source>
</evidence>
<protein>
    <submittedName>
        <fullName evidence="1">Uncharacterized protein</fullName>
    </submittedName>
</protein>
<dbReference type="EMBL" id="SLYB01000004">
    <property type="protein sequence ID" value="TCP96527.1"/>
    <property type="molecule type" value="Genomic_DNA"/>
</dbReference>
<gene>
    <name evidence="1" type="ORF">EDC44_10460</name>
</gene>
<comment type="caution">
    <text evidence="1">The sequence shown here is derived from an EMBL/GenBank/DDBJ whole genome shotgun (WGS) entry which is preliminary data.</text>
</comment>
<dbReference type="Proteomes" id="UP000295763">
    <property type="component" value="Unassembled WGS sequence"/>
</dbReference>